<dbReference type="KEGG" id="slo:Shew_0035"/>
<organism evidence="1 2">
    <name type="scientific">Shewanella loihica (strain ATCC BAA-1088 / PV-4)</name>
    <dbReference type="NCBI Taxonomy" id="323850"/>
    <lineage>
        <taxon>Bacteria</taxon>
        <taxon>Pseudomonadati</taxon>
        <taxon>Pseudomonadota</taxon>
        <taxon>Gammaproteobacteria</taxon>
        <taxon>Alteromonadales</taxon>
        <taxon>Shewanellaceae</taxon>
        <taxon>Shewanella</taxon>
    </lineage>
</organism>
<dbReference type="HOGENOM" id="CLU_078722_0_0_6"/>
<dbReference type="eggNOG" id="COG3595">
    <property type="taxonomic scope" value="Bacteria"/>
</dbReference>
<dbReference type="EMBL" id="CP000606">
    <property type="protein sequence ID" value="ABO21908.1"/>
    <property type="molecule type" value="Genomic_DNA"/>
</dbReference>
<evidence type="ECO:0000313" key="2">
    <source>
        <dbReference type="Proteomes" id="UP000001558"/>
    </source>
</evidence>
<name>A3Q8W0_SHELP</name>
<proteinExistence type="predicted"/>
<protein>
    <submittedName>
        <fullName evidence="1">Lipoprotein, putative</fullName>
    </submittedName>
</protein>
<keyword evidence="2" id="KW-1185">Reference proteome</keyword>
<evidence type="ECO:0000313" key="1">
    <source>
        <dbReference type="EMBL" id="ABO21908.1"/>
    </source>
</evidence>
<dbReference type="PROSITE" id="PS51257">
    <property type="entry name" value="PROKAR_LIPOPROTEIN"/>
    <property type="match status" value="1"/>
</dbReference>
<dbReference type="STRING" id="323850.Shew_0035"/>
<reference evidence="1 2" key="1">
    <citation type="submission" date="2007-03" db="EMBL/GenBank/DDBJ databases">
        <title>Complete sequence of Shewanella loihica PV-4.</title>
        <authorList>
            <consortium name="US DOE Joint Genome Institute"/>
            <person name="Copeland A."/>
            <person name="Lucas S."/>
            <person name="Lapidus A."/>
            <person name="Barry K."/>
            <person name="Detter J.C."/>
            <person name="Glavina del Rio T."/>
            <person name="Hammon N."/>
            <person name="Israni S."/>
            <person name="Dalin E."/>
            <person name="Tice H."/>
            <person name="Pitluck S."/>
            <person name="Chain P."/>
            <person name="Malfatti S."/>
            <person name="Shin M."/>
            <person name="Vergez L."/>
            <person name="Schmutz J."/>
            <person name="Larimer F."/>
            <person name="Land M."/>
            <person name="Hauser L."/>
            <person name="Kyrpides N."/>
            <person name="Mikhailova N."/>
            <person name="Romine M.F."/>
            <person name="Serres G."/>
            <person name="Fredrickson J."/>
            <person name="Tiedje J."/>
            <person name="Richardson P."/>
        </authorList>
    </citation>
    <scope>NUCLEOTIDE SEQUENCE [LARGE SCALE GENOMIC DNA]</scope>
    <source>
        <strain evidence="2">ATCC BAA-1088 / PV-4</strain>
    </source>
</reference>
<dbReference type="AlphaFoldDB" id="A3Q8W0"/>
<sequence length="256" mass="26378" precursor="true">MLARVMTMATVLVFGLTGCIVNVNSAGRDDFDYHKQTQLTLDAQSLETLVADTGAGSLKIVGDASVEQITLDADIYGFDGAEPELTLTRSGNKAKLVANFDAFHRASFSNGKSPYIDLLVKVPAGIKLDIHDGSGSIVIRGVQADMEIEDGSGAIEIDGGHKLTIDDGSGSITLTNVAGGIQVKDGSGSLTIASVQGDVEIDDGSGAIEVRGVQGKVTIDDGSGGIRVVDTQGLHIIDAGSGSLSFDNIQGQVSID</sequence>
<dbReference type="RefSeq" id="WP_011863845.1">
    <property type="nucleotide sequence ID" value="NC_009092.1"/>
</dbReference>
<keyword evidence="1" id="KW-0449">Lipoprotein</keyword>
<dbReference type="OrthoDB" id="6195678at2"/>
<gene>
    <name evidence="1" type="ordered locus">Shew_0035</name>
</gene>
<dbReference type="Proteomes" id="UP000001558">
    <property type="component" value="Chromosome"/>
</dbReference>
<accession>A3Q8W0</accession>